<keyword evidence="3" id="KW-1185">Reference proteome</keyword>
<evidence type="ECO:0000313" key="2">
    <source>
        <dbReference type="EMBL" id="OLU36688.1"/>
    </source>
</evidence>
<accession>A0A1U7ND03</accession>
<keyword evidence="1" id="KW-0732">Signal</keyword>
<feature type="signal peptide" evidence="1">
    <location>
        <begin position="1"/>
        <end position="19"/>
    </location>
</feature>
<organism evidence="2 3">
    <name type="scientific">Ileibacterium valens</name>
    <dbReference type="NCBI Taxonomy" id="1862668"/>
    <lineage>
        <taxon>Bacteria</taxon>
        <taxon>Bacillati</taxon>
        <taxon>Bacillota</taxon>
        <taxon>Erysipelotrichia</taxon>
        <taxon>Erysipelotrichales</taxon>
        <taxon>Erysipelotrichaceae</taxon>
        <taxon>Ileibacterium</taxon>
    </lineage>
</organism>
<protein>
    <recommendedName>
        <fullName evidence="4">YtkA-like domain-containing protein</fullName>
    </recommendedName>
</protein>
<dbReference type="RefSeq" id="WP_075821010.1">
    <property type="nucleotide sequence ID" value="NZ_CAOUMU010000023.1"/>
</dbReference>
<dbReference type="GeneID" id="82203861"/>
<evidence type="ECO:0008006" key="4">
    <source>
        <dbReference type="Google" id="ProtNLM"/>
    </source>
</evidence>
<dbReference type="Proteomes" id="UP000186341">
    <property type="component" value="Unassembled WGS sequence"/>
</dbReference>
<gene>
    <name evidence="2" type="ORF">BO222_12040</name>
</gene>
<dbReference type="AlphaFoldDB" id="A0A1U7ND03"/>
<evidence type="ECO:0000256" key="1">
    <source>
        <dbReference type="SAM" id="SignalP"/>
    </source>
</evidence>
<name>A0A1U7ND03_9FIRM</name>
<reference evidence="2 3" key="1">
    <citation type="submission" date="2016-11" db="EMBL/GenBank/DDBJ databases">
        <title>Description of two novel members of the family Erysipelotrichaceae: Ileibacterium lipovorans gen. nov., sp. nov. and Dubosiella newyorkensis, gen. nov., sp. nov.</title>
        <authorList>
            <person name="Cox L.M."/>
            <person name="Sohn J."/>
            <person name="Tyrrell K.L."/>
            <person name="Citron D.M."/>
            <person name="Lawson P.A."/>
            <person name="Patel N.B."/>
            <person name="Iizumi T."/>
            <person name="Perez-Perez G.I."/>
            <person name="Goldstein E.J."/>
            <person name="Blaser M.J."/>
        </authorList>
    </citation>
    <scope>NUCLEOTIDE SEQUENCE [LARGE SCALE GENOMIC DNA]</scope>
    <source>
        <strain evidence="2 3">NYU-BL-A3</strain>
    </source>
</reference>
<evidence type="ECO:0000313" key="3">
    <source>
        <dbReference type="Proteomes" id="UP000186341"/>
    </source>
</evidence>
<proteinExistence type="predicted"/>
<sequence>MRNKFISWLAIFLSLFVMNQSTGMVHAHSESLDVSIPVQVKTEGVPAPKGEVLFVLSLLDDAPAPASDQIRIAAGNNGIMPAIAFERPGTYAYHLQVSVVDSKSLPLLGSAIFEWKLLSIMKRSIPKLDRLLSLER</sequence>
<dbReference type="EMBL" id="MPJW01000261">
    <property type="protein sequence ID" value="OLU36688.1"/>
    <property type="molecule type" value="Genomic_DNA"/>
</dbReference>
<dbReference type="OrthoDB" id="9988502at2"/>
<comment type="caution">
    <text evidence="2">The sequence shown here is derived from an EMBL/GenBank/DDBJ whole genome shotgun (WGS) entry which is preliminary data.</text>
</comment>
<feature type="chain" id="PRO_5039192801" description="YtkA-like domain-containing protein" evidence="1">
    <location>
        <begin position="20"/>
        <end position="136"/>
    </location>
</feature>